<evidence type="ECO:0000259" key="22">
    <source>
        <dbReference type="PROSITE" id="PS50011"/>
    </source>
</evidence>
<keyword evidence="13 20" id="KW-1133">Transmembrane helix</keyword>
<evidence type="ECO:0000313" key="23">
    <source>
        <dbReference type="Proteomes" id="UP000504609"/>
    </source>
</evidence>
<dbReference type="Gene3D" id="2.60.120.430">
    <property type="entry name" value="Galactose-binding lectin"/>
    <property type="match status" value="1"/>
</dbReference>
<feature type="domain" description="Protein kinase" evidence="22">
    <location>
        <begin position="743"/>
        <end position="1017"/>
    </location>
</feature>
<keyword evidence="15" id="KW-0675">Receptor</keyword>
<evidence type="ECO:0000256" key="7">
    <source>
        <dbReference type="ARBA" id="ARBA00022692"/>
    </source>
</evidence>
<dbReference type="InterPro" id="IPR051824">
    <property type="entry name" value="LRR_Rcpt-Like_S/T_Kinase"/>
</dbReference>
<reference evidence="24" key="1">
    <citation type="submission" date="2025-08" db="UniProtKB">
        <authorList>
            <consortium name="RefSeq"/>
        </authorList>
    </citation>
    <scope>IDENTIFICATION</scope>
    <source>
        <tissue evidence="24">Young leaves</tissue>
    </source>
</reference>
<dbReference type="InterPro" id="IPR011009">
    <property type="entry name" value="Kinase-like_dom_sf"/>
</dbReference>
<keyword evidence="4" id="KW-0597">Phosphoprotein</keyword>
<evidence type="ECO:0000256" key="15">
    <source>
        <dbReference type="ARBA" id="ARBA00023170"/>
    </source>
</evidence>
<keyword evidence="5" id="KW-0433">Leucine-rich repeat</keyword>
<dbReference type="GO" id="GO:0005524">
    <property type="term" value="F:ATP binding"/>
    <property type="evidence" value="ECO:0007669"/>
    <property type="project" value="UniProtKB-KW"/>
</dbReference>
<comment type="catalytic activity">
    <reaction evidence="18">
        <text>L-seryl-[protein] + ATP = O-phospho-L-seryl-[protein] + ADP + H(+)</text>
        <dbReference type="Rhea" id="RHEA:17989"/>
        <dbReference type="Rhea" id="RHEA-COMP:9863"/>
        <dbReference type="Rhea" id="RHEA-COMP:11604"/>
        <dbReference type="ChEBI" id="CHEBI:15378"/>
        <dbReference type="ChEBI" id="CHEBI:29999"/>
        <dbReference type="ChEBI" id="CHEBI:30616"/>
        <dbReference type="ChEBI" id="CHEBI:83421"/>
        <dbReference type="ChEBI" id="CHEBI:456216"/>
        <dbReference type="EC" id="2.7.11.1"/>
    </reaction>
</comment>
<evidence type="ECO:0000256" key="14">
    <source>
        <dbReference type="ARBA" id="ARBA00023136"/>
    </source>
</evidence>
<dbReference type="EC" id="2.7.11.1" evidence="2"/>
<evidence type="ECO:0000256" key="10">
    <source>
        <dbReference type="ARBA" id="ARBA00022741"/>
    </source>
</evidence>
<evidence type="ECO:0000256" key="8">
    <source>
        <dbReference type="ARBA" id="ARBA00022729"/>
    </source>
</evidence>
<dbReference type="FunFam" id="1.10.510.10:FF:000044">
    <property type="entry name" value="Putative LRR receptor-like serine/threonine-protein kinase"/>
    <property type="match status" value="1"/>
</dbReference>
<dbReference type="SMART" id="SM00220">
    <property type="entry name" value="S_TKc"/>
    <property type="match status" value="1"/>
</dbReference>
<dbReference type="Gene3D" id="3.30.200.20">
    <property type="entry name" value="Phosphorylase Kinase, domain 1"/>
    <property type="match status" value="1"/>
</dbReference>
<evidence type="ECO:0000256" key="3">
    <source>
        <dbReference type="ARBA" id="ARBA00022527"/>
    </source>
</evidence>
<evidence type="ECO:0000256" key="18">
    <source>
        <dbReference type="ARBA" id="ARBA00048679"/>
    </source>
</evidence>
<comment type="catalytic activity">
    <reaction evidence="17">
        <text>L-threonyl-[protein] + ATP = O-phospho-L-threonyl-[protein] + ADP + H(+)</text>
        <dbReference type="Rhea" id="RHEA:46608"/>
        <dbReference type="Rhea" id="RHEA-COMP:11060"/>
        <dbReference type="Rhea" id="RHEA-COMP:11605"/>
        <dbReference type="ChEBI" id="CHEBI:15378"/>
        <dbReference type="ChEBI" id="CHEBI:30013"/>
        <dbReference type="ChEBI" id="CHEBI:30616"/>
        <dbReference type="ChEBI" id="CHEBI:61977"/>
        <dbReference type="ChEBI" id="CHEBI:456216"/>
        <dbReference type="EC" id="2.7.11.1"/>
    </reaction>
</comment>
<name>A0A6J1EVT7_CUCMO</name>
<keyword evidence="6" id="KW-0808">Transferase</keyword>
<evidence type="ECO:0000256" key="13">
    <source>
        <dbReference type="ARBA" id="ARBA00022989"/>
    </source>
</evidence>
<keyword evidence="16" id="KW-0325">Glycoprotein</keyword>
<keyword evidence="14 20" id="KW-0472">Membrane</keyword>
<dbReference type="PROSITE" id="PS00108">
    <property type="entry name" value="PROTEIN_KINASE_ST"/>
    <property type="match status" value="1"/>
</dbReference>
<dbReference type="Proteomes" id="UP000504609">
    <property type="component" value="Unplaced"/>
</dbReference>
<dbReference type="Gene3D" id="1.10.510.10">
    <property type="entry name" value="Transferase(Phosphotransferase) domain 1"/>
    <property type="match status" value="1"/>
</dbReference>
<evidence type="ECO:0000256" key="2">
    <source>
        <dbReference type="ARBA" id="ARBA00012513"/>
    </source>
</evidence>
<evidence type="ECO:0000256" key="6">
    <source>
        <dbReference type="ARBA" id="ARBA00022679"/>
    </source>
</evidence>
<evidence type="ECO:0000256" key="16">
    <source>
        <dbReference type="ARBA" id="ARBA00023180"/>
    </source>
</evidence>
<dbReference type="SUPFAM" id="SSF52058">
    <property type="entry name" value="L domain-like"/>
    <property type="match status" value="1"/>
</dbReference>
<evidence type="ECO:0000256" key="9">
    <source>
        <dbReference type="ARBA" id="ARBA00022737"/>
    </source>
</evidence>
<dbReference type="InterPro" id="IPR001245">
    <property type="entry name" value="Ser-Thr/Tyr_kinase_cat_dom"/>
</dbReference>
<dbReference type="InterPro" id="IPR001611">
    <property type="entry name" value="Leu-rich_rpt"/>
</dbReference>
<organism evidence="23 24">
    <name type="scientific">Cucurbita moschata</name>
    <name type="common">Winter crookneck squash</name>
    <name type="synonym">Cucurbita pepo var. moschata</name>
    <dbReference type="NCBI Taxonomy" id="3662"/>
    <lineage>
        <taxon>Eukaryota</taxon>
        <taxon>Viridiplantae</taxon>
        <taxon>Streptophyta</taxon>
        <taxon>Embryophyta</taxon>
        <taxon>Tracheophyta</taxon>
        <taxon>Spermatophyta</taxon>
        <taxon>Magnoliopsida</taxon>
        <taxon>eudicotyledons</taxon>
        <taxon>Gunneridae</taxon>
        <taxon>Pentapetalae</taxon>
        <taxon>rosids</taxon>
        <taxon>fabids</taxon>
        <taxon>Cucurbitales</taxon>
        <taxon>Cucurbitaceae</taxon>
        <taxon>Cucurbiteae</taxon>
        <taxon>Cucurbita</taxon>
    </lineage>
</organism>
<keyword evidence="3" id="KW-0723">Serine/threonine-protein kinase</keyword>
<dbReference type="KEGG" id="cmos:111438423"/>
<dbReference type="GO" id="GO:0005886">
    <property type="term" value="C:plasma membrane"/>
    <property type="evidence" value="ECO:0007669"/>
    <property type="project" value="TreeGrafter"/>
</dbReference>
<dbReference type="PROSITE" id="PS50011">
    <property type="entry name" value="PROTEIN_KINASE_DOM"/>
    <property type="match status" value="1"/>
</dbReference>
<feature type="transmembrane region" description="Helical" evidence="20">
    <location>
        <begin position="686"/>
        <end position="708"/>
    </location>
</feature>
<dbReference type="Pfam" id="PF11721">
    <property type="entry name" value="Malectin"/>
    <property type="match status" value="1"/>
</dbReference>
<dbReference type="CDD" id="cd14066">
    <property type="entry name" value="STKc_IRAK"/>
    <property type="match status" value="1"/>
</dbReference>
<dbReference type="InterPro" id="IPR000719">
    <property type="entry name" value="Prot_kinase_dom"/>
</dbReference>
<dbReference type="InterPro" id="IPR021720">
    <property type="entry name" value="Malectin_dom"/>
</dbReference>
<dbReference type="GeneID" id="111438423"/>
<dbReference type="RefSeq" id="XP_022932137.1">
    <property type="nucleotide sequence ID" value="XM_023076369.1"/>
</dbReference>
<keyword evidence="11" id="KW-0418">Kinase</keyword>
<dbReference type="Pfam" id="PF00560">
    <property type="entry name" value="LRR_1"/>
    <property type="match status" value="1"/>
</dbReference>
<gene>
    <name evidence="24" type="primary">LOC111438423</name>
</gene>
<dbReference type="FunFam" id="3.30.200.20:FF:000140">
    <property type="entry name" value="Leucine-rich repeat receptor-like protein kinase"/>
    <property type="match status" value="1"/>
</dbReference>
<evidence type="ECO:0000313" key="24">
    <source>
        <dbReference type="RefSeq" id="XP_022932137.1"/>
    </source>
</evidence>
<evidence type="ECO:0000256" key="4">
    <source>
        <dbReference type="ARBA" id="ARBA00022553"/>
    </source>
</evidence>
<feature type="chain" id="PRO_5026783972" description="non-specific serine/threonine protein kinase" evidence="21">
    <location>
        <begin position="20"/>
        <end position="1064"/>
    </location>
</feature>
<keyword evidence="12" id="KW-0067">ATP-binding</keyword>
<evidence type="ECO:0000256" key="11">
    <source>
        <dbReference type="ARBA" id="ARBA00022777"/>
    </source>
</evidence>
<dbReference type="Gene3D" id="3.80.10.10">
    <property type="entry name" value="Ribonuclease Inhibitor"/>
    <property type="match status" value="2"/>
</dbReference>
<protein>
    <recommendedName>
        <fullName evidence="2">non-specific serine/threonine protein kinase</fullName>
        <ecNumber evidence="2">2.7.11.1</ecNumber>
    </recommendedName>
</protein>
<evidence type="ECO:0000256" key="20">
    <source>
        <dbReference type="SAM" id="Phobius"/>
    </source>
</evidence>
<dbReference type="Pfam" id="PF07714">
    <property type="entry name" value="PK_Tyr_Ser-Thr"/>
    <property type="match status" value="1"/>
</dbReference>
<keyword evidence="7 20" id="KW-0812">Transmembrane</keyword>
<sequence>MAAWALALLLFFNHLLLHAAPQTTTDPAQARALNSIFRQWNISAKQNTSIVGTGTPDLIERWNISGNLCTGSAVDTRINIEDPKYNPFIKCNCSFNNASTCFITHLYEGFFIGYCWCIPTRAMDFEIPHLSVCFLPNAFLGVAPSFIFYCWCIIYAVKLTDILLISPRNLEKNLLSGPLSPSVGKLTQLSTLIIRINKLSGELPKELGLLSNLRFLAFGTNNFSGPLPSELGKLFMLEELYFDSSGVQGDIPTTFSNLTNLRTVWASDNELTGKIPGFIGDWSKLTTLRFQGNSFMGPIPLTFSNLTAMNELRIGDLSNGRSSLEFIKKMTSLKTLVLRNNKISDTIPTYIEEFKELSLLDLSFNELWGEIPKSLFKLNSLRYLFLGNNQLTGTLPSEKPGYLLSIDLSYNGLSGSFPDWVDEDSAKHLNLVANNFTFGTSHIGHFPTGLNCLRREFSCNQASELRPSFGINCGGPKFESSSQEYEREIEIDGMASYYVSDSETWAVSDVGYFPEINKNSSQYNRYNDTEHPIANTNDSDLFQTQELSTSSLRFYGLELKNGNYTVKLHFAEHAFADSSTWSSLGRRVFDIYIQGNRVFKDFNIQNEAGGSFRAVTKIFKAQVSANYMEIHLFWAGKGTCCIPDEGTYGPSISAISASLDSEPVSNVKNGTSEIKGTGSHKNEASLIVGIVVGVGFVCFLVVTIFILFQRRKGRSLEDEELFGIDERPHTFSYSELRNATEDFSSSNKLGEGGFGPVTKGILNDGRVIAVKQLSIKSDQGRNQFLAEISTISAVQHRNLVKLYGCCIEGQKRLLVYEYLEKKSLDQALFGKRTFVLDWPKRFAICMGVARGLTYLHEESRLRIVHRDIKASNILLDADLNPKISDFGLAKLYDDKKTHMSTLVAGTIGYLAPEYAMRGHLTEKADVFSFGVVALEIVSGRPNSAPGLEEDRVFLLEWAWYLYENDREIELVDSDLSTFNEDEVKRVIRVGLMCTQTSSGRRPSMSRVVAMLCGDIEVASVPSKPGYLTDWTFDDIGTFTNDTTTTTASDTTHQGSSSIGIRANN</sequence>
<keyword evidence="10" id="KW-0547">Nucleotide-binding</keyword>
<feature type="compositionally biased region" description="Polar residues" evidence="19">
    <location>
        <begin position="1052"/>
        <end position="1064"/>
    </location>
</feature>
<evidence type="ECO:0000256" key="21">
    <source>
        <dbReference type="SAM" id="SignalP"/>
    </source>
</evidence>
<dbReference type="GO" id="GO:0004674">
    <property type="term" value="F:protein serine/threonine kinase activity"/>
    <property type="evidence" value="ECO:0007669"/>
    <property type="project" value="UniProtKB-KW"/>
</dbReference>
<feature type="signal peptide" evidence="21">
    <location>
        <begin position="1"/>
        <end position="19"/>
    </location>
</feature>
<comment type="subcellular location">
    <subcellularLocation>
        <location evidence="1">Membrane</location>
        <topology evidence="1">Single-pass type I membrane protein</topology>
    </subcellularLocation>
</comment>
<evidence type="ECO:0000256" key="5">
    <source>
        <dbReference type="ARBA" id="ARBA00022614"/>
    </source>
</evidence>
<feature type="compositionally biased region" description="Low complexity" evidence="19">
    <location>
        <begin position="1041"/>
        <end position="1051"/>
    </location>
</feature>
<keyword evidence="9" id="KW-0677">Repeat</keyword>
<keyword evidence="23" id="KW-1185">Reference proteome</keyword>
<dbReference type="PANTHER" id="PTHR48006">
    <property type="entry name" value="LEUCINE-RICH REPEAT-CONTAINING PROTEIN DDB_G0281931-RELATED"/>
    <property type="match status" value="1"/>
</dbReference>
<keyword evidence="8 21" id="KW-0732">Signal</keyword>
<dbReference type="PANTHER" id="PTHR48006:SF62">
    <property type="entry name" value="LEUCINE-RICH REPEAT TRANSMEMBRANE PROTEIN KINASE"/>
    <property type="match status" value="1"/>
</dbReference>
<proteinExistence type="predicted"/>
<dbReference type="FunFam" id="3.80.10.10:FF:000298">
    <property type="entry name" value="Putative LRR receptor-like serine/threonine-protein kinase"/>
    <property type="match status" value="1"/>
</dbReference>
<dbReference type="FunFam" id="3.80.10.10:FF:000041">
    <property type="entry name" value="LRR receptor-like serine/threonine-protein kinase ERECTA"/>
    <property type="match status" value="1"/>
</dbReference>
<dbReference type="FunFam" id="2.60.120.430:FF:000004">
    <property type="entry name" value="Putative leucine-rich repeat receptor-like serine/threonine-protein kinase"/>
    <property type="match status" value="1"/>
</dbReference>
<evidence type="ECO:0000256" key="17">
    <source>
        <dbReference type="ARBA" id="ARBA00047899"/>
    </source>
</evidence>
<dbReference type="InterPro" id="IPR032675">
    <property type="entry name" value="LRR_dom_sf"/>
</dbReference>
<accession>A0A6J1EVT7</accession>
<evidence type="ECO:0000256" key="1">
    <source>
        <dbReference type="ARBA" id="ARBA00004479"/>
    </source>
</evidence>
<evidence type="ECO:0000256" key="12">
    <source>
        <dbReference type="ARBA" id="ARBA00022840"/>
    </source>
</evidence>
<dbReference type="AlphaFoldDB" id="A0A6J1EVT7"/>
<feature type="region of interest" description="Disordered" evidence="19">
    <location>
        <begin position="1041"/>
        <end position="1064"/>
    </location>
</feature>
<evidence type="ECO:0000256" key="19">
    <source>
        <dbReference type="SAM" id="MobiDB-lite"/>
    </source>
</evidence>
<dbReference type="InterPro" id="IPR008271">
    <property type="entry name" value="Ser/Thr_kinase_AS"/>
</dbReference>
<dbReference type="SUPFAM" id="SSF56112">
    <property type="entry name" value="Protein kinase-like (PK-like)"/>
    <property type="match status" value="1"/>
</dbReference>
<dbReference type="Pfam" id="PF13855">
    <property type="entry name" value="LRR_8"/>
    <property type="match status" value="1"/>
</dbReference>